<organism evidence="4">
    <name type="scientific">marine sediment metagenome</name>
    <dbReference type="NCBI Taxonomy" id="412755"/>
    <lineage>
        <taxon>unclassified sequences</taxon>
        <taxon>metagenomes</taxon>
        <taxon>ecological metagenomes</taxon>
    </lineage>
</organism>
<gene>
    <name evidence="4" type="ORF">S01H4_21123</name>
</gene>
<evidence type="ECO:0000259" key="3">
    <source>
        <dbReference type="Pfam" id="PF01555"/>
    </source>
</evidence>
<keyword evidence="2" id="KW-0808">Transferase</keyword>
<protein>
    <recommendedName>
        <fullName evidence="3">DNA methylase N-4/N-6 domain-containing protein</fullName>
    </recommendedName>
</protein>
<accession>X1A807</accession>
<name>X1A807_9ZZZZ</name>
<evidence type="ECO:0000256" key="1">
    <source>
        <dbReference type="ARBA" id="ARBA00022603"/>
    </source>
</evidence>
<proteinExistence type="predicted"/>
<dbReference type="AlphaFoldDB" id="X1A807"/>
<dbReference type="GO" id="GO:0032259">
    <property type="term" value="P:methylation"/>
    <property type="evidence" value="ECO:0007669"/>
    <property type="project" value="UniProtKB-KW"/>
</dbReference>
<evidence type="ECO:0000313" key="4">
    <source>
        <dbReference type="EMBL" id="GAG77829.1"/>
    </source>
</evidence>
<dbReference type="SUPFAM" id="SSF53335">
    <property type="entry name" value="S-adenosyl-L-methionine-dependent methyltransferases"/>
    <property type="match status" value="1"/>
</dbReference>
<dbReference type="GO" id="GO:0008170">
    <property type="term" value="F:N-methyltransferase activity"/>
    <property type="evidence" value="ECO:0007669"/>
    <property type="project" value="InterPro"/>
</dbReference>
<evidence type="ECO:0000256" key="2">
    <source>
        <dbReference type="ARBA" id="ARBA00022679"/>
    </source>
</evidence>
<feature type="non-terminal residue" evidence="4">
    <location>
        <position position="1"/>
    </location>
</feature>
<dbReference type="PRINTS" id="PR00508">
    <property type="entry name" value="S21N4MTFRASE"/>
</dbReference>
<dbReference type="GO" id="GO:0005737">
    <property type="term" value="C:cytoplasm"/>
    <property type="evidence" value="ECO:0007669"/>
    <property type="project" value="TreeGrafter"/>
</dbReference>
<dbReference type="InterPro" id="IPR029063">
    <property type="entry name" value="SAM-dependent_MTases_sf"/>
</dbReference>
<dbReference type="EMBL" id="BART01009549">
    <property type="protein sequence ID" value="GAG77829.1"/>
    <property type="molecule type" value="Genomic_DNA"/>
</dbReference>
<reference evidence="4" key="1">
    <citation type="journal article" date="2014" name="Front. Microbiol.">
        <title>High frequency of phylogenetically diverse reductive dehalogenase-homologous genes in deep subseafloor sedimentary metagenomes.</title>
        <authorList>
            <person name="Kawai M."/>
            <person name="Futagami T."/>
            <person name="Toyoda A."/>
            <person name="Takaki Y."/>
            <person name="Nishi S."/>
            <person name="Hori S."/>
            <person name="Arai W."/>
            <person name="Tsubouchi T."/>
            <person name="Morono Y."/>
            <person name="Uchiyama I."/>
            <person name="Ito T."/>
            <person name="Fujiyama A."/>
            <person name="Inagaki F."/>
            <person name="Takami H."/>
        </authorList>
    </citation>
    <scope>NUCLEOTIDE SEQUENCE</scope>
    <source>
        <strain evidence="4">Expedition CK06-06</strain>
    </source>
</reference>
<dbReference type="Gene3D" id="3.40.50.150">
    <property type="entry name" value="Vaccinia Virus protein VP39"/>
    <property type="match status" value="1"/>
</dbReference>
<sequence length="80" mass="8691">ASSKKGDLVLDSFCGCGTTIAVAERLGRNWIGIDITYIAIDVISKRLRKSGIKEGIDFKIHGEPKDVYSAKKLSETPPLV</sequence>
<feature type="domain" description="DNA methylase N-4/N-6" evidence="3">
    <location>
        <begin position="1"/>
        <end position="37"/>
    </location>
</feature>
<dbReference type="PANTHER" id="PTHR13370:SF3">
    <property type="entry name" value="TRNA (GUANINE(10)-N2)-METHYLTRANSFERASE HOMOLOG"/>
    <property type="match status" value="1"/>
</dbReference>
<dbReference type="Pfam" id="PF01555">
    <property type="entry name" value="N6_N4_Mtase"/>
    <property type="match status" value="1"/>
</dbReference>
<comment type="caution">
    <text evidence="4">The sequence shown here is derived from an EMBL/GenBank/DDBJ whole genome shotgun (WGS) entry which is preliminary data.</text>
</comment>
<dbReference type="InterPro" id="IPR002941">
    <property type="entry name" value="DNA_methylase_N4/N6"/>
</dbReference>
<keyword evidence="1" id="KW-0489">Methyltransferase</keyword>
<dbReference type="GO" id="GO:0003677">
    <property type="term" value="F:DNA binding"/>
    <property type="evidence" value="ECO:0007669"/>
    <property type="project" value="InterPro"/>
</dbReference>
<dbReference type="InterPro" id="IPR001091">
    <property type="entry name" value="RM_Methyltransferase"/>
</dbReference>
<dbReference type="PANTHER" id="PTHR13370">
    <property type="entry name" value="RNA METHYLASE-RELATED"/>
    <property type="match status" value="1"/>
</dbReference>